<feature type="non-terminal residue" evidence="2">
    <location>
        <position position="1"/>
    </location>
</feature>
<dbReference type="Gene3D" id="3.30.1120.10">
    <property type="match status" value="1"/>
</dbReference>
<dbReference type="EMBL" id="UINC01127017">
    <property type="protein sequence ID" value="SVD05859.1"/>
    <property type="molecule type" value="Genomic_DNA"/>
</dbReference>
<dbReference type="AlphaFoldDB" id="A0A382S7J4"/>
<organism evidence="2">
    <name type="scientific">marine metagenome</name>
    <dbReference type="NCBI Taxonomy" id="408172"/>
    <lineage>
        <taxon>unclassified sequences</taxon>
        <taxon>metagenomes</taxon>
        <taxon>ecological metagenomes</taxon>
    </lineage>
</organism>
<gene>
    <name evidence="2" type="ORF">METZ01_LOCUS358713</name>
</gene>
<dbReference type="InterPro" id="IPR052701">
    <property type="entry name" value="GAG_Ulvan_Degrading_Sulfatases"/>
</dbReference>
<proteinExistence type="predicted"/>
<feature type="domain" description="Sulfatase N-terminal" evidence="1">
    <location>
        <begin position="56"/>
        <end position="229"/>
    </location>
</feature>
<evidence type="ECO:0000313" key="2">
    <source>
        <dbReference type="EMBL" id="SVD05859.1"/>
    </source>
</evidence>
<dbReference type="PANTHER" id="PTHR43751:SF3">
    <property type="entry name" value="SULFATASE N-TERMINAL DOMAIN-CONTAINING PROTEIN"/>
    <property type="match status" value="1"/>
</dbReference>
<dbReference type="SUPFAM" id="SSF53649">
    <property type="entry name" value="Alkaline phosphatase-like"/>
    <property type="match status" value="1"/>
</dbReference>
<dbReference type="Pfam" id="PF00884">
    <property type="entry name" value="Sulfatase"/>
    <property type="match status" value="1"/>
</dbReference>
<protein>
    <recommendedName>
        <fullName evidence="1">Sulfatase N-terminal domain-containing protein</fullName>
    </recommendedName>
</protein>
<evidence type="ECO:0000259" key="1">
    <source>
        <dbReference type="Pfam" id="PF00884"/>
    </source>
</evidence>
<sequence length="314" mass="35258">TGNTEDSLDTAPRIMIVNDGHGFKDRSKMKLAGITRRENKILAAPDWDLRQLGPRYLREMEKYLDRRATDADTPFFLYFVPNANHNQRNVDGVFAVPEEVAGVKIKGQSRYTDGAKAGDREDMVLENDVIFGKILDKLKQTEDPRWPGHKMIENTLIIFTSDNGPNLSAVKNTALVQESGGLRGKKAKIWEGGHRVPFLLYWQGHFEKGINRNLLSLTDLYATLASIVGHELRPHEARDSHDSLPYWTGEAKGEDLRPRVFFCNLGSPYLNDTLAIREGSRKLLMNGGLAMPSMKGGSRGGVNLAMFYDLKENL</sequence>
<reference evidence="2" key="1">
    <citation type="submission" date="2018-05" db="EMBL/GenBank/DDBJ databases">
        <authorList>
            <person name="Lanie J.A."/>
            <person name="Ng W.-L."/>
            <person name="Kazmierczak K.M."/>
            <person name="Andrzejewski T.M."/>
            <person name="Davidsen T.M."/>
            <person name="Wayne K.J."/>
            <person name="Tettelin H."/>
            <person name="Glass J.I."/>
            <person name="Rusch D."/>
            <person name="Podicherti R."/>
            <person name="Tsui H.-C.T."/>
            <person name="Winkler M.E."/>
        </authorList>
    </citation>
    <scope>NUCLEOTIDE SEQUENCE</scope>
</reference>
<dbReference type="InterPro" id="IPR000917">
    <property type="entry name" value="Sulfatase_N"/>
</dbReference>
<accession>A0A382S7J4</accession>
<dbReference type="InterPro" id="IPR017850">
    <property type="entry name" value="Alkaline_phosphatase_core_sf"/>
</dbReference>
<feature type="non-terminal residue" evidence="2">
    <location>
        <position position="314"/>
    </location>
</feature>
<dbReference type="Gene3D" id="3.40.720.10">
    <property type="entry name" value="Alkaline Phosphatase, subunit A"/>
    <property type="match status" value="1"/>
</dbReference>
<dbReference type="PANTHER" id="PTHR43751">
    <property type="entry name" value="SULFATASE"/>
    <property type="match status" value="1"/>
</dbReference>
<name>A0A382S7J4_9ZZZZ</name>